<name>A0A3D9HR80_9BACL</name>
<keyword evidence="5" id="KW-1133">Transmembrane helix</keyword>
<reference evidence="9 10" key="1">
    <citation type="submission" date="2018-07" db="EMBL/GenBank/DDBJ databases">
        <title>Genomic Encyclopedia of Type Strains, Phase III (KMG-III): the genomes of soil and plant-associated and newly described type strains.</title>
        <authorList>
            <person name="Whitman W."/>
        </authorList>
    </citation>
    <scope>NUCLEOTIDE SEQUENCE [LARGE SCALE GENOMIC DNA]</scope>
    <source>
        <strain evidence="9 10">CECT 7287</strain>
    </source>
</reference>
<proteinExistence type="predicted"/>
<evidence type="ECO:0000313" key="10">
    <source>
        <dbReference type="Proteomes" id="UP000256977"/>
    </source>
</evidence>
<sequence length="250" mass="29977">MSRESTKPSPLLFFIHIPKTAGSSIHQILHREYGKRLGIFYDLTPREWEMTLARPDHGFDCIFGHYWFGPHARSARPYEYATLMRHPVEAVLSYYFYIAHHPSHWLNPFVLQMPMKDFFQLPDNIMDAFFRNYQSNYMLGRPPVSWKNTLKIVTEHYPIVGVTELYHESVYLLKNRYGWKSAEVFRVNATPNRPTIEQIDPEVIALIESLVEHDLRLYRFVRKRLEKEIERLPHWKKKQLELFKREGRLD</sequence>
<evidence type="ECO:0000313" key="9">
    <source>
        <dbReference type="EMBL" id="RED51959.1"/>
    </source>
</evidence>
<dbReference type="Proteomes" id="UP000256977">
    <property type="component" value="Unassembled WGS sequence"/>
</dbReference>
<evidence type="ECO:0000256" key="6">
    <source>
        <dbReference type="ARBA" id="ARBA00023034"/>
    </source>
</evidence>
<dbReference type="Gene3D" id="3.40.50.300">
    <property type="entry name" value="P-loop containing nucleotide triphosphate hydrolases"/>
    <property type="match status" value="1"/>
</dbReference>
<keyword evidence="6" id="KW-0333">Golgi apparatus</keyword>
<dbReference type="GO" id="GO:0016020">
    <property type="term" value="C:membrane"/>
    <property type="evidence" value="ECO:0007669"/>
    <property type="project" value="InterPro"/>
</dbReference>
<evidence type="ECO:0000256" key="4">
    <source>
        <dbReference type="ARBA" id="ARBA00022968"/>
    </source>
</evidence>
<dbReference type="RefSeq" id="WP_116065819.1">
    <property type="nucleotide sequence ID" value="NZ_QRDZ01000059.1"/>
</dbReference>
<keyword evidence="8" id="KW-0325">Glycoprotein</keyword>
<keyword evidence="10" id="KW-1185">Reference proteome</keyword>
<dbReference type="PANTHER" id="PTHR14647">
    <property type="entry name" value="GALACTOSE-3-O-SULFOTRANSFERASE"/>
    <property type="match status" value="1"/>
</dbReference>
<dbReference type="GO" id="GO:0009247">
    <property type="term" value="P:glycolipid biosynthetic process"/>
    <property type="evidence" value="ECO:0007669"/>
    <property type="project" value="InterPro"/>
</dbReference>
<dbReference type="InterPro" id="IPR027417">
    <property type="entry name" value="P-loop_NTPase"/>
</dbReference>
<protein>
    <submittedName>
        <fullName evidence="9">Sulfotransferase family protein</fullName>
    </submittedName>
</protein>
<keyword evidence="2 9" id="KW-0808">Transferase</keyword>
<dbReference type="AlphaFoldDB" id="A0A3D9HR80"/>
<evidence type="ECO:0000256" key="3">
    <source>
        <dbReference type="ARBA" id="ARBA00022692"/>
    </source>
</evidence>
<keyword evidence="4" id="KW-0735">Signal-anchor</keyword>
<dbReference type="InterPro" id="IPR009729">
    <property type="entry name" value="Gal-3-0_sulfotransfrase"/>
</dbReference>
<keyword evidence="7" id="KW-0472">Membrane</keyword>
<organism evidence="9 10">
    <name type="scientific">Cohnella phaseoli</name>
    <dbReference type="NCBI Taxonomy" id="456490"/>
    <lineage>
        <taxon>Bacteria</taxon>
        <taxon>Bacillati</taxon>
        <taxon>Bacillota</taxon>
        <taxon>Bacilli</taxon>
        <taxon>Bacillales</taxon>
        <taxon>Paenibacillaceae</taxon>
        <taxon>Cohnella</taxon>
    </lineage>
</organism>
<evidence type="ECO:0000256" key="2">
    <source>
        <dbReference type="ARBA" id="ARBA00022679"/>
    </source>
</evidence>
<dbReference type="SUPFAM" id="SSF52540">
    <property type="entry name" value="P-loop containing nucleoside triphosphate hydrolases"/>
    <property type="match status" value="1"/>
</dbReference>
<evidence type="ECO:0000256" key="8">
    <source>
        <dbReference type="ARBA" id="ARBA00023180"/>
    </source>
</evidence>
<dbReference type="OrthoDB" id="7981249at2"/>
<evidence type="ECO:0000256" key="7">
    <source>
        <dbReference type="ARBA" id="ARBA00023136"/>
    </source>
</evidence>
<dbReference type="EMBL" id="QRDZ01000059">
    <property type="protein sequence ID" value="RED51959.1"/>
    <property type="molecule type" value="Genomic_DNA"/>
</dbReference>
<gene>
    <name evidence="9" type="ORF">DFP98_1598</name>
</gene>
<dbReference type="PANTHER" id="PTHR14647:SF87">
    <property type="entry name" value="PUTATIVE-RELATED"/>
    <property type="match status" value="1"/>
</dbReference>
<keyword evidence="3" id="KW-0812">Transmembrane</keyword>
<accession>A0A3D9HR80</accession>
<evidence type="ECO:0000256" key="1">
    <source>
        <dbReference type="ARBA" id="ARBA00004323"/>
    </source>
</evidence>
<dbReference type="GO" id="GO:0001733">
    <property type="term" value="F:galactosylceramide sulfotransferase activity"/>
    <property type="evidence" value="ECO:0007669"/>
    <property type="project" value="InterPro"/>
</dbReference>
<comment type="subcellular location">
    <subcellularLocation>
        <location evidence="1">Golgi apparatus membrane</location>
        <topology evidence="1">Single-pass type II membrane protein</topology>
    </subcellularLocation>
</comment>
<evidence type="ECO:0000256" key="5">
    <source>
        <dbReference type="ARBA" id="ARBA00022989"/>
    </source>
</evidence>
<comment type="caution">
    <text evidence="9">The sequence shown here is derived from an EMBL/GenBank/DDBJ whole genome shotgun (WGS) entry which is preliminary data.</text>
</comment>